<dbReference type="GO" id="GO:0008270">
    <property type="term" value="F:zinc ion binding"/>
    <property type="evidence" value="ECO:0007669"/>
    <property type="project" value="InterPro"/>
</dbReference>
<organism evidence="6 7">
    <name type="scientific">Zhenhengia yiwuensis</name>
    <dbReference type="NCBI Taxonomy" id="2763666"/>
    <lineage>
        <taxon>Bacteria</taxon>
        <taxon>Bacillati</taxon>
        <taxon>Bacillota</taxon>
        <taxon>Clostridia</taxon>
        <taxon>Lachnospirales</taxon>
        <taxon>Lachnospiraceae</taxon>
        <taxon>Zhenhengia</taxon>
    </lineage>
</organism>
<dbReference type="GO" id="GO:0005829">
    <property type="term" value="C:cytosol"/>
    <property type="evidence" value="ECO:0007669"/>
    <property type="project" value="TreeGrafter"/>
</dbReference>
<dbReference type="CDD" id="cd00085">
    <property type="entry name" value="HNHc"/>
    <property type="match status" value="1"/>
</dbReference>
<evidence type="ECO:0000259" key="5">
    <source>
        <dbReference type="Pfam" id="PF01844"/>
    </source>
</evidence>
<name>A0A926EKB1_9FIRM</name>
<gene>
    <name evidence="6" type="ORF">H8718_10360</name>
</gene>
<dbReference type="GO" id="GO:0016787">
    <property type="term" value="F:hydrolase activity"/>
    <property type="evidence" value="ECO:0007669"/>
    <property type="project" value="UniProtKB-KW"/>
</dbReference>
<keyword evidence="6" id="KW-0255">Endonuclease</keyword>
<dbReference type="InterPro" id="IPR002711">
    <property type="entry name" value="HNH"/>
</dbReference>
<proteinExistence type="inferred from homology"/>
<comment type="caution">
    <text evidence="6">The sequence shown here is derived from an EMBL/GenBank/DDBJ whole genome shotgun (WGS) entry which is preliminary data.</text>
</comment>
<evidence type="ECO:0000313" key="6">
    <source>
        <dbReference type="EMBL" id="MBC8579927.1"/>
    </source>
</evidence>
<feature type="domain" description="HNH" evidence="5">
    <location>
        <begin position="29"/>
        <end position="74"/>
    </location>
</feature>
<evidence type="ECO:0000256" key="4">
    <source>
        <dbReference type="ARBA" id="ARBA00040194"/>
    </source>
</evidence>
<comment type="similarity">
    <text evidence="3">Belongs to the HNH nuclease family.</text>
</comment>
<keyword evidence="7" id="KW-1185">Reference proteome</keyword>
<dbReference type="AlphaFoldDB" id="A0A926EKB1"/>
<dbReference type="RefSeq" id="WP_249332824.1">
    <property type="nucleotide sequence ID" value="NZ_JACRSY010000015.1"/>
</dbReference>
<dbReference type="PANTHER" id="PTHR41286">
    <property type="entry name" value="HNH NUCLEASE YAJD-RELATED"/>
    <property type="match status" value="1"/>
</dbReference>
<keyword evidence="1" id="KW-0540">Nuclease</keyword>
<evidence type="ECO:0000256" key="1">
    <source>
        <dbReference type="ARBA" id="ARBA00022722"/>
    </source>
</evidence>
<dbReference type="PANTHER" id="PTHR41286:SF1">
    <property type="entry name" value="HNH NUCLEASE YAJD-RELATED"/>
    <property type="match status" value="1"/>
</dbReference>
<evidence type="ECO:0000256" key="3">
    <source>
        <dbReference type="ARBA" id="ARBA00038412"/>
    </source>
</evidence>
<evidence type="ECO:0000313" key="7">
    <source>
        <dbReference type="Proteomes" id="UP000655830"/>
    </source>
</evidence>
<keyword evidence="2" id="KW-0378">Hydrolase</keyword>
<dbReference type="Pfam" id="PF01844">
    <property type="entry name" value="HNH"/>
    <property type="match status" value="1"/>
</dbReference>
<dbReference type="GO" id="GO:0003676">
    <property type="term" value="F:nucleic acid binding"/>
    <property type="evidence" value="ECO:0007669"/>
    <property type="project" value="InterPro"/>
</dbReference>
<dbReference type="EMBL" id="JACRSY010000015">
    <property type="protein sequence ID" value="MBC8579927.1"/>
    <property type="molecule type" value="Genomic_DNA"/>
</dbReference>
<protein>
    <recommendedName>
        <fullName evidence="4">Putative HNH nuclease YajD</fullName>
    </recommendedName>
</protein>
<dbReference type="Proteomes" id="UP000655830">
    <property type="component" value="Unassembled WGS sequence"/>
</dbReference>
<sequence length="99" mass="11617">MKEWAKGFYQSGAWRKCRKDYLKSKFGLCERCGKAALIVHHKKYLTPKNINDPNITLNHDNLEALCKECHDKEHEWNKKEKEVLNEGLVFDEDGNIVRA</sequence>
<dbReference type="GO" id="GO:0004519">
    <property type="term" value="F:endonuclease activity"/>
    <property type="evidence" value="ECO:0007669"/>
    <property type="project" value="UniProtKB-KW"/>
</dbReference>
<dbReference type="InterPro" id="IPR003615">
    <property type="entry name" value="HNH_nuc"/>
</dbReference>
<reference evidence="6" key="1">
    <citation type="submission" date="2020-08" db="EMBL/GenBank/DDBJ databases">
        <title>Genome public.</title>
        <authorList>
            <person name="Liu C."/>
            <person name="Sun Q."/>
        </authorList>
    </citation>
    <scope>NUCLEOTIDE SEQUENCE</scope>
    <source>
        <strain evidence="6">NSJ-12</strain>
    </source>
</reference>
<evidence type="ECO:0000256" key="2">
    <source>
        <dbReference type="ARBA" id="ARBA00022801"/>
    </source>
</evidence>
<accession>A0A926EKB1</accession>